<evidence type="ECO:0000256" key="1">
    <source>
        <dbReference type="SAM" id="Phobius"/>
    </source>
</evidence>
<evidence type="ECO:0000313" key="2">
    <source>
        <dbReference type="EMBL" id="BBH17704.1"/>
    </source>
</evidence>
<dbReference type="Proteomes" id="UP000271573">
    <property type="component" value="Chromosome"/>
</dbReference>
<gene>
    <name evidence="2" type="ORF">Back2_19910</name>
</gene>
<proteinExistence type="predicted"/>
<feature type="transmembrane region" description="Helical" evidence="1">
    <location>
        <begin position="32"/>
        <end position="55"/>
    </location>
</feature>
<evidence type="ECO:0000313" key="3">
    <source>
        <dbReference type="Proteomes" id="UP000271573"/>
    </source>
</evidence>
<keyword evidence="1" id="KW-0472">Membrane</keyword>
<dbReference type="RefSeq" id="WP_125569063.1">
    <property type="nucleotide sequence ID" value="NZ_AP019307.1"/>
</dbReference>
<keyword evidence="3" id="KW-1185">Reference proteome</keyword>
<name>A0A3G9J2N3_9ACTN</name>
<reference evidence="2 3" key="1">
    <citation type="submission" date="2018-11" db="EMBL/GenBank/DDBJ databases">
        <title>Complete genome sequence of Nocardioides baekrokdamisoli strain KCTC 39748.</title>
        <authorList>
            <person name="Kang S.W."/>
            <person name="Lee K.C."/>
            <person name="Kim K.K."/>
            <person name="Kim J.S."/>
            <person name="Kim D.S."/>
            <person name="Ko S.H."/>
            <person name="Yang S.H."/>
            <person name="Shin Y.K."/>
            <person name="Lee J.S."/>
        </authorList>
    </citation>
    <scope>NUCLEOTIDE SEQUENCE [LARGE SCALE GENOMIC DNA]</scope>
    <source>
        <strain evidence="2 3">KCTC 39748</strain>
    </source>
</reference>
<sequence length="82" mass="8481">MIALGFVLAVGGAAALLIGLFSDSGRFVGWHIGTHTALVIGAAAAVAIIAGVRLVRWAAVRGVKNAMAQRKSEKQAKRAQKD</sequence>
<dbReference type="EMBL" id="AP019307">
    <property type="protein sequence ID" value="BBH17704.1"/>
    <property type="molecule type" value="Genomic_DNA"/>
</dbReference>
<organism evidence="2 3">
    <name type="scientific">Nocardioides baekrokdamisoli</name>
    <dbReference type="NCBI Taxonomy" id="1804624"/>
    <lineage>
        <taxon>Bacteria</taxon>
        <taxon>Bacillati</taxon>
        <taxon>Actinomycetota</taxon>
        <taxon>Actinomycetes</taxon>
        <taxon>Propionibacteriales</taxon>
        <taxon>Nocardioidaceae</taxon>
        <taxon>Nocardioides</taxon>
    </lineage>
</organism>
<keyword evidence="1" id="KW-0812">Transmembrane</keyword>
<accession>A0A3G9J2N3</accession>
<keyword evidence="1" id="KW-1133">Transmembrane helix</keyword>
<dbReference type="KEGG" id="nbe:Back2_19910"/>
<protein>
    <submittedName>
        <fullName evidence="2">Uncharacterized protein</fullName>
    </submittedName>
</protein>
<dbReference type="AlphaFoldDB" id="A0A3G9J2N3"/>